<dbReference type="NCBIfam" id="TIGR00619">
    <property type="entry name" value="sbcd"/>
    <property type="match status" value="1"/>
</dbReference>
<dbReference type="Proteomes" id="UP000199288">
    <property type="component" value="Unassembled WGS sequence"/>
</dbReference>
<dbReference type="CDD" id="cd00840">
    <property type="entry name" value="MPP_Mre11_N"/>
    <property type="match status" value="1"/>
</dbReference>
<proteinExistence type="inferred from homology"/>
<feature type="domain" description="Calcineurin-like phosphoesterase" evidence="7">
    <location>
        <begin position="1"/>
        <end position="224"/>
    </location>
</feature>
<dbReference type="SUPFAM" id="SSF56300">
    <property type="entry name" value="Metallo-dependent phosphatases"/>
    <property type="match status" value="1"/>
</dbReference>
<evidence type="ECO:0000313" key="8">
    <source>
        <dbReference type="EMBL" id="SDZ76351.1"/>
    </source>
</evidence>
<evidence type="ECO:0000256" key="1">
    <source>
        <dbReference type="ARBA" id="ARBA00010555"/>
    </source>
</evidence>
<keyword evidence="6" id="KW-0235">DNA replication</keyword>
<dbReference type="Gene3D" id="3.60.21.10">
    <property type="match status" value="1"/>
</dbReference>
<dbReference type="RefSeq" id="WP_092561013.1">
    <property type="nucleotide sequence ID" value="NZ_FNQV01000001.1"/>
</dbReference>
<dbReference type="GO" id="GO:0006310">
    <property type="term" value="P:DNA recombination"/>
    <property type="evidence" value="ECO:0007669"/>
    <property type="project" value="UniProtKB-KW"/>
</dbReference>
<comment type="subunit">
    <text evidence="6">Heterodimer of SbcC and SbcD.</text>
</comment>
<dbReference type="InterPro" id="IPR004593">
    <property type="entry name" value="SbcD"/>
</dbReference>
<keyword evidence="9" id="KW-1185">Reference proteome</keyword>
<keyword evidence="3 6" id="KW-0540">Nuclease</keyword>
<comment type="similarity">
    <text evidence="1 6">Belongs to the SbcD family.</text>
</comment>
<dbReference type="EMBL" id="FNQV01000001">
    <property type="protein sequence ID" value="SDZ76351.1"/>
    <property type="molecule type" value="Genomic_DNA"/>
</dbReference>
<evidence type="ECO:0000259" key="7">
    <source>
        <dbReference type="Pfam" id="PF00149"/>
    </source>
</evidence>
<dbReference type="InterPro" id="IPR050535">
    <property type="entry name" value="DNA_Repair-Maintenance_Comp"/>
</dbReference>
<evidence type="ECO:0000256" key="6">
    <source>
        <dbReference type="RuleBase" id="RU363069"/>
    </source>
</evidence>
<keyword evidence="6" id="KW-0255">Endonuclease</keyword>
<accession>A0A1H3VNT9</accession>
<dbReference type="Pfam" id="PF00149">
    <property type="entry name" value="Metallophos"/>
    <property type="match status" value="1"/>
</dbReference>
<dbReference type="PANTHER" id="PTHR30337">
    <property type="entry name" value="COMPONENT OF ATP-DEPENDENT DSDNA EXONUCLEASE"/>
    <property type="match status" value="1"/>
</dbReference>
<keyword evidence="6" id="KW-0233">DNA recombination</keyword>
<protein>
    <recommendedName>
        <fullName evidence="2 6">Nuclease SbcCD subunit D</fullName>
    </recommendedName>
</protein>
<sequence>MRLLHTADWHLGRTLHQSDLSEDHAAYLDHLIDLVRSESVDAVLVSGDVYDRAFPPVDSVKLLHATLRRLTELTHVILTAGNHDSAQRLGFLEGLTNEHLHLRTSPRSALQPVTIPSASGPACFLAIPYLDVDAARRAFALPDGQLPARSHEAVMNAVVRELDPVAAAAREAGAHLVVAAHAFVAGGEPSESERDIQVGGVDRIPVGVFAPLSADYVALGHLHRPQNISAASRTRYSGSPLAFSFSEANDVKSSSLVDITSAGVSLEEIPAPVRHPLAVVRGTLAELLGRTDVSDKTRVKAILTDTVRPREAFTQLKDHFPHLLALTHEPTEVIRESVTVTARQLADPLTVVETFVSHVTGEDMTAPQRSVLQDTYEGLLARERTR</sequence>
<keyword evidence="4 6" id="KW-0378">Hydrolase</keyword>
<dbReference type="OrthoDB" id="9773856at2"/>
<name>A0A1H3VNT9_9ACTO</name>
<organism evidence="8 9">
    <name type="scientific">Bowdeniella nasicola</name>
    <dbReference type="NCBI Taxonomy" id="208480"/>
    <lineage>
        <taxon>Bacteria</taxon>
        <taxon>Bacillati</taxon>
        <taxon>Actinomycetota</taxon>
        <taxon>Actinomycetes</taxon>
        <taxon>Actinomycetales</taxon>
        <taxon>Actinomycetaceae</taxon>
        <taxon>Bowdeniella</taxon>
    </lineage>
</organism>
<keyword evidence="5 6" id="KW-0269">Exonuclease</keyword>
<evidence type="ECO:0000256" key="2">
    <source>
        <dbReference type="ARBA" id="ARBA00013365"/>
    </source>
</evidence>
<evidence type="ECO:0000256" key="4">
    <source>
        <dbReference type="ARBA" id="ARBA00022801"/>
    </source>
</evidence>
<dbReference type="AlphaFoldDB" id="A0A1H3VNT9"/>
<dbReference type="GO" id="GO:0006260">
    <property type="term" value="P:DNA replication"/>
    <property type="evidence" value="ECO:0007669"/>
    <property type="project" value="UniProtKB-KW"/>
</dbReference>
<dbReference type="InterPro" id="IPR004843">
    <property type="entry name" value="Calcineurin-like_PHP"/>
</dbReference>
<comment type="function">
    <text evidence="6">SbcCD cleaves DNA hairpin structures. These structures can inhibit DNA replication and are intermediates in certain DNA recombination reactions. The complex acts as a 3'-&gt;5' double strand exonuclease that can open hairpins. It also has a 5' single-strand endonuclease activity.</text>
</comment>
<evidence type="ECO:0000256" key="5">
    <source>
        <dbReference type="ARBA" id="ARBA00022839"/>
    </source>
</evidence>
<evidence type="ECO:0000313" key="9">
    <source>
        <dbReference type="Proteomes" id="UP000199288"/>
    </source>
</evidence>
<dbReference type="GO" id="GO:0008408">
    <property type="term" value="F:3'-5' exonuclease activity"/>
    <property type="evidence" value="ECO:0007669"/>
    <property type="project" value="InterPro"/>
</dbReference>
<gene>
    <name evidence="6" type="primary">sbcD</name>
    <name evidence="8" type="ORF">SAMN02910418_00161</name>
</gene>
<dbReference type="InterPro" id="IPR041796">
    <property type="entry name" value="Mre11_N"/>
</dbReference>
<dbReference type="GO" id="GO:0004519">
    <property type="term" value="F:endonuclease activity"/>
    <property type="evidence" value="ECO:0007669"/>
    <property type="project" value="UniProtKB-KW"/>
</dbReference>
<evidence type="ECO:0000256" key="3">
    <source>
        <dbReference type="ARBA" id="ARBA00022722"/>
    </source>
</evidence>
<dbReference type="InterPro" id="IPR029052">
    <property type="entry name" value="Metallo-depent_PP-like"/>
</dbReference>
<dbReference type="PANTHER" id="PTHR30337:SF0">
    <property type="entry name" value="NUCLEASE SBCCD SUBUNIT D"/>
    <property type="match status" value="1"/>
</dbReference>
<reference evidence="9" key="1">
    <citation type="submission" date="2016-10" db="EMBL/GenBank/DDBJ databases">
        <authorList>
            <person name="Varghese N."/>
            <person name="Submissions S."/>
        </authorList>
    </citation>
    <scope>NUCLEOTIDE SEQUENCE [LARGE SCALE GENOMIC DNA]</scope>
    <source>
        <strain evidence="9">KPR-1</strain>
    </source>
</reference>